<evidence type="ECO:0000259" key="7">
    <source>
        <dbReference type="SMART" id="SM00829"/>
    </source>
</evidence>
<dbReference type="InterPro" id="IPR023921">
    <property type="entry name" value="ADH_Zn_actinomycetes"/>
</dbReference>
<evidence type="ECO:0000256" key="4">
    <source>
        <dbReference type="ARBA" id="ARBA00023002"/>
    </source>
</evidence>
<evidence type="ECO:0000256" key="6">
    <source>
        <dbReference type="RuleBase" id="RU361277"/>
    </source>
</evidence>
<gene>
    <name evidence="8" type="ORF">GCM10009788_58090</name>
</gene>
<evidence type="ECO:0000313" key="9">
    <source>
        <dbReference type="Proteomes" id="UP001500842"/>
    </source>
</evidence>
<sequence>MKSKAAVLWDLNQPFEVVELDLEEPRQGEVLVRYVAAGFCHSDDLLRTGDIMPRFPLVGGHEGSGVVEAVGPGVTRVAVGDHVVTSFIPACGHCRWCSTGRQNLCDDGATILEGRMPDGSFRFSGRGQDVGAYCMIGTFAERSVVSERSLIPVDKSLPLDKIVTTACGVPTGWGASVYVADIQPGETVVIYGIGGLGSAAVQGAVHAGATNLIAVDPLENKRQMAKQLGATHTAATAEEAHEIAMDLTRGVGADKSLVITDLVQVETTTAALDVISKGGTTVFVGLNGLDKMNVVYPSQAITLNEKTIKGTLYGSCSPNRDVPKLLDLYKAGRLELDALVTNRYSLDQVNEAYADLNAGRNIRGILDFSLA</sequence>
<protein>
    <submittedName>
        <fullName evidence="8">NDMA-dependent alcohol dehydrogenase</fullName>
    </submittedName>
</protein>
<evidence type="ECO:0000313" key="8">
    <source>
        <dbReference type="EMBL" id="GAA1548506.1"/>
    </source>
</evidence>
<dbReference type="SUPFAM" id="SSF50129">
    <property type="entry name" value="GroES-like"/>
    <property type="match status" value="1"/>
</dbReference>
<dbReference type="RefSeq" id="WP_181410955.1">
    <property type="nucleotide sequence ID" value="NZ_BAAAOR010000050.1"/>
</dbReference>
<dbReference type="Gene3D" id="3.90.180.10">
    <property type="entry name" value="Medium-chain alcohol dehydrogenases, catalytic domain"/>
    <property type="match status" value="1"/>
</dbReference>
<dbReference type="Pfam" id="PF00107">
    <property type="entry name" value="ADH_zinc_N"/>
    <property type="match status" value="1"/>
</dbReference>
<keyword evidence="3 6" id="KW-0862">Zinc</keyword>
<evidence type="ECO:0000256" key="5">
    <source>
        <dbReference type="ARBA" id="ARBA00023027"/>
    </source>
</evidence>
<dbReference type="InterPro" id="IPR011032">
    <property type="entry name" value="GroES-like_sf"/>
</dbReference>
<keyword evidence="9" id="KW-1185">Reference proteome</keyword>
<dbReference type="SMART" id="SM00829">
    <property type="entry name" value="PKS_ER"/>
    <property type="match status" value="1"/>
</dbReference>
<feature type="domain" description="Enoyl reductase (ER)" evidence="7">
    <location>
        <begin position="10"/>
        <end position="366"/>
    </location>
</feature>
<keyword evidence="4" id="KW-0560">Oxidoreductase</keyword>
<comment type="caution">
    <text evidence="8">The sequence shown here is derived from an EMBL/GenBank/DDBJ whole genome shotgun (WGS) entry which is preliminary data.</text>
</comment>
<comment type="cofactor">
    <cofactor evidence="6">
        <name>Zn(2+)</name>
        <dbReference type="ChEBI" id="CHEBI:29105"/>
    </cofactor>
</comment>
<dbReference type="PANTHER" id="PTHR43880:SF12">
    <property type="entry name" value="ALCOHOL DEHYDROGENASE CLASS-3"/>
    <property type="match status" value="1"/>
</dbReference>
<dbReference type="EMBL" id="BAAAOR010000050">
    <property type="protein sequence ID" value="GAA1548506.1"/>
    <property type="molecule type" value="Genomic_DNA"/>
</dbReference>
<dbReference type="Proteomes" id="UP001500842">
    <property type="component" value="Unassembled WGS sequence"/>
</dbReference>
<dbReference type="InterPro" id="IPR020843">
    <property type="entry name" value="ER"/>
</dbReference>
<evidence type="ECO:0000256" key="3">
    <source>
        <dbReference type="ARBA" id="ARBA00022833"/>
    </source>
</evidence>
<dbReference type="InterPro" id="IPR013154">
    <property type="entry name" value="ADH-like_N"/>
</dbReference>
<comment type="similarity">
    <text evidence="1 6">Belongs to the zinc-containing alcohol dehydrogenase family.</text>
</comment>
<organism evidence="8 9">
    <name type="scientific">Nocardioides humi</name>
    <dbReference type="NCBI Taxonomy" id="449461"/>
    <lineage>
        <taxon>Bacteria</taxon>
        <taxon>Bacillati</taxon>
        <taxon>Actinomycetota</taxon>
        <taxon>Actinomycetes</taxon>
        <taxon>Propionibacteriales</taxon>
        <taxon>Nocardioidaceae</taxon>
        <taxon>Nocardioides</taxon>
    </lineage>
</organism>
<dbReference type="InterPro" id="IPR036291">
    <property type="entry name" value="NAD(P)-bd_dom_sf"/>
</dbReference>
<dbReference type="Gene3D" id="3.40.50.720">
    <property type="entry name" value="NAD(P)-binding Rossmann-like Domain"/>
    <property type="match status" value="1"/>
</dbReference>
<dbReference type="PROSITE" id="PS00059">
    <property type="entry name" value="ADH_ZINC"/>
    <property type="match status" value="1"/>
</dbReference>
<proteinExistence type="inferred from homology"/>
<dbReference type="CDD" id="cd08279">
    <property type="entry name" value="Zn_ADH_class_III"/>
    <property type="match status" value="1"/>
</dbReference>
<dbReference type="PANTHER" id="PTHR43880">
    <property type="entry name" value="ALCOHOL DEHYDROGENASE"/>
    <property type="match status" value="1"/>
</dbReference>
<dbReference type="Pfam" id="PF08240">
    <property type="entry name" value="ADH_N"/>
    <property type="match status" value="1"/>
</dbReference>
<keyword evidence="5" id="KW-0520">NAD</keyword>
<evidence type="ECO:0000256" key="1">
    <source>
        <dbReference type="ARBA" id="ARBA00008072"/>
    </source>
</evidence>
<keyword evidence="2 6" id="KW-0479">Metal-binding</keyword>
<dbReference type="SUPFAM" id="SSF51735">
    <property type="entry name" value="NAD(P)-binding Rossmann-fold domains"/>
    <property type="match status" value="1"/>
</dbReference>
<dbReference type="NCBIfam" id="TIGR03989">
    <property type="entry name" value="Rxyl_3153"/>
    <property type="match status" value="1"/>
</dbReference>
<dbReference type="InterPro" id="IPR013149">
    <property type="entry name" value="ADH-like_C"/>
</dbReference>
<dbReference type="InterPro" id="IPR002328">
    <property type="entry name" value="ADH_Zn_CS"/>
</dbReference>
<accession>A0ABN2BX36</accession>
<evidence type="ECO:0000256" key="2">
    <source>
        <dbReference type="ARBA" id="ARBA00022723"/>
    </source>
</evidence>
<reference evidence="8 9" key="1">
    <citation type="journal article" date="2019" name="Int. J. Syst. Evol. Microbiol.">
        <title>The Global Catalogue of Microorganisms (GCM) 10K type strain sequencing project: providing services to taxonomists for standard genome sequencing and annotation.</title>
        <authorList>
            <consortium name="The Broad Institute Genomics Platform"/>
            <consortium name="The Broad Institute Genome Sequencing Center for Infectious Disease"/>
            <person name="Wu L."/>
            <person name="Ma J."/>
        </authorList>
    </citation>
    <scope>NUCLEOTIDE SEQUENCE [LARGE SCALE GENOMIC DNA]</scope>
    <source>
        <strain evidence="8 9">JCM 14942</strain>
    </source>
</reference>
<name>A0ABN2BX36_9ACTN</name>